<evidence type="ECO:0000256" key="13">
    <source>
        <dbReference type="SAM" id="SignalP"/>
    </source>
</evidence>
<name>A0A267F2V0_9PLAT</name>
<dbReference type="GO" id="GO:0007165">
    <property type="term" value="P:signal transduction"/>
    <property type="evidence" value="ECO:0007669"/>
    <property type="project" value="InterPro"/>
</dbReference>
<evidence type="ECO:0000256" key="6">
    <source>
        <dbReference type="ARBA" id="ARBA00022737"/>
    </source>
</evidence>
<dbReference type="Gene3D" id="3.80.10.10">
    <property type="entry name" value="Ribonuclease Inhibitor"/>
    <property type="match status" value="1"/>
</dbReference>
<gene>
    <name evidence="15" type="ORF">BOX15_Mlig015196g1</name>
</gene>
<protein>
    <recommendedName>
        <fullName evidence="14">TIR domain-containing protein</fullName>
    </recommendedName>
</protein>
<dbReference type="GO" id="GO:0005886">
    <property type="term" value="C:plasma membrane"/>
    <property type="evidence" value="ECO:0007669"/>
    <property type="project" value="TreeGrafter"/>
</dbReference>
<dbReference type="GO" id="GO:0038023">
    <property type="term" value="F:signaling receptor activity"/>
    <property type="evidence" value="ECO:0007669"/>
    <property type="project" value="TreeGrafter"/>
</dbReference>
<accession>A0A267F2V0</accession>
<proteinExistence type="inferred from homology"/>
<comment type="caution">
    <text evidence="15">The sequence shown here is derived from an EMBL/GenBank/DDBJ whole genome shotgun (WGS) entry which is preliminary data.</text>
</comment>
<keyword evidence="3" id="KW-0433">Leucine-rich repeat</keyword>
<evidence type="ECO:0000256" key="1">
    <source>
        <dbReference type="ARBA" id="ARBA00004167"/>
    </source>
</evidence>
<evidence type="ECO:0000256" key="10">
    <source>
        <dbReference type="ARBA" id="ARBA00023180"/>
    </source>
</evidence>
<dbReference type="InterPro" id="IPR032675">
    <property type="entry name" value="LRR_dom_sf"/>
</dbReference>
<dbReference type="PANTHER" id="PTHR24365">
    <property type="entry name" value="TOLL-LIKE RECEPTOR"/>
    <property type="match status" value="1"/>
</dbReference>
<feature type="transmembrane region" description="Helical" evidence="12">
    <location>
        <begin position="695"/>
        <end position="717"/>
    </location>
</feature>
<comment type="similarity">
    <text evidence="2">Belongs to the Toll-like receptor family.</text>
</comment>
<dbReference type="Proteomes" id="UP000215902">
    <property type="component" value="Unassembled WGS sequence"/>
</dbReference>
<dbReference type="Pfam" id="PF13855">
    <property type="entry name" value="LRR_8"/>
    <property type="match status" value="1"/>
</dbReference>
<evidence type="ECO:0000313" key="15">
    <source>
        <dbReference type="EMBL" id="PAA68071.1"/>
    </source>
</evidence>
<dbReference type="SMART" id="SM00369">
    <property type="entry name" value="LRR_TYP"/>
    <property type="match status" value="5"/>
</dbReference>
<feature type="chain" id="PRO_5013215673" description="TIR domain-containing protein" evidence="13">
    <location>
        <begin position="23"/>
        <end position="929"/>
    </location>
</feature>
<keyword evidence="16" id="KW-1185">Reference proteome</keyword>
<feature type="signal peptide" evidence="13">
    <location>
        <begin position="1"/>
        <end position="22"/>
    </location>
</feature>
<evidence type="ECO:0000256" key="5">
    <source>
        <dbReference type="ARBA" id="ARBA00022729"/>
    </source>
</evidence>
<dbReference type="EMBL" id="NIVC01001426">
    <property type="protein sequence ID" value="PAA68071.1"/>
    <property type="molecule type" value="Genomic_DNA"/>
</dbReference>
<dbReference type="PANTHER" id="PTHR24365:SF541">
    <property type="entry name" value="PROTEIN TOLL-RELATED"/>
    <property type="match status" value="1"/>
</dbReference>
<evidence type="ECO:0000256" key="4">
    <source>
        <dbReference type="ARBA" id="ARBA00022692"/>
    </source>
</evidence>
<keyword evidence="6" id="KW-0677">Repeat</keyword>
<keyword evidence="5 13" id="KW-0732">Signal</keyword>
<dbReference type="PROSITE" id="PS50104">
    <property type="entry name" value="TIR"/>
    <property type="match status" value="1"/>
</dbReference>
<dbReference type="STRING" id="282301.A0A267F2V0"/>
<dbReference type="OrthoDB" id="6122780at2759"/>
<reference evidence="15 16" key="1">
    <citation type="submission" date="2017-06" db="EMBL/GenBank/DDBJ databases">
        <title>A platform for efficient transgenesis in Macrostomum lignano, a flatworm model organism for stem cell research.</title>
        <authorList>
            <person name="Berezikov E."/>
        </authorList>
    </citation>
    <scope>NUCLEOTIDE SEQUENCE [LARGE SCALE GENOMIC DNA]</scope>
    <source>
        <strain evidence="15">DV1</strain>
        <tissue evidence="15">Whole organism</tissue>
    </source>
</reference>
<keyword evidence="4 12" id="KW-0812">Transmembrane</keyword>
<evidence type="ECO:0000256" key="9">
    <source>
        <dbReference type="ARBA" id="ARBA00023170"/>
    </source>
</evidence>
<dbReference type="InterPro" id="IPR000157">
    <property type="entry name" value="TIR_dom"/>
</dbReference>
<comment type="subcellular location">
    <subcellularLocation>
        <location evidence="1">Membrane</location>
        <topology evidence="1">Single-pass membrane protein</topology>
    </subcellularLocation>
</comment>
<dbReference type="AlphaFoldDB" id="A0A267F2V0"/>
<dbReference type="InterPro" id="IPR035897">
    <property type="entry name" value="Toll_tir_struct_dom_sf"/>
</dbReference>
<evidence type="ECO:0000259" key="14">
    <source>
        <dbReference type="PROSITE" id="PS50104"/>
    </source>
</evidence>
<feature type="region of interest" description="Disordered" evidence="11">
    <location>
        <begin position="899"/>
        <end position="929"/>
    </location>
</feature>
<dbReference type="SUPFAM" id="SSF52047">
    <property type="entry name" value="RNI-like"/>
    <property type="match status" value="1"/>
</dbReference>
<evidence type="ECO:0000256" key="2">
    <source>
        <dbReference type="ARBA" id="ARBA00009634"/>
    </source>
</evidence>
<keyword evidence="9" id="KW-0675">Receptor</keyword>
<evidence type="ECO:0000256" key="12">
    <source>
        <dbReference type="SAM" id="Phobius"/>
    </source>
</evidence>
<dbReference type="Gene3D" id="3.40.50.10140">
    <property type="entry name" value="Toll/interleukin-1 receptor homology (TIR) domain"/>
    <property type="match status" value="1"/>
</dbReference>
<keyword evidence="10" id="KW-0325">Glycoprotein</keyword>
<evidence type="ECO:0000256" key="7">
    <source>
        <dbReference type="ARBA" id="ARBA00022989"/>
    </source>
</evidence>
<keyword evidence="8 12" id="KW-0472">Membrane</keyword>
<dbReference type="InterPro" id="IPR001611">
    <property type="entry name" value="Leu-rich_rpt"/>
</dbReference>
<dbReference type="SUPFAM" id="SSF52200">
    <property type="entry name" value="Toll/Interleukin receptor TIR domain"/>
    <property type="match status" value="1"/>
</dbReference>
<feature type="domain" description="TIR" evidence="14">
    <location>
        <begin position="745"/>
        <end position="891"/>
    </location>
</feature>
<evidence type="ECO:0000256" key="3">
    <source>
        <dbReference type="ARBA" id="ARBA00022614"/>
    </source>
</evidence>
<sequence length="929" mass="105435">MNWLTCLLFSCFLLLVASGADANNAVPCSFPEKCSCELRNAGTKLWCKGMQNCFSQAGMDALGASMNPVSCPVKMVTLSCNRESVWPIVEITSELFRHEQWRRLEELYIGTSCKFVFREKRVLSNLPNLKSFSLRNNDLSANLGEFSEIFCCPKGLSEILIDSLGAEQMGTRFGQRSFLKLNALKKFTVIRSPKLFDRLEFVLNTSSPAFSFHWHGKLPHSNKEFSSLLFTNLASRSSLELLISDGATQLELDSPAQLSGFDFTRLDIQNTRLSRIGDAPFRNFTLKDISITAAGLNEIMLPQLLRAIAKVKNPLAVRTLALEFNYKKRGFPYDEFNALCKALPLLRRLSLSHSSVSFGQSEQYFDCPQLFLLSITNCNLQDEDIPPRAFDKLTRLENIRLINNQLSRVPKDLLRNLSQITYLDLSHNRQLKLKASSFRGILPSLQTLRLTQTGYTEPLTDAFVDQSNLTELHLNKLVELRSTRCPFRKTWFKNCSKLKTLNLAGDHFLNYGECHGGDFFDPLTSLESLSISSCDFGHQSDGTIKALLSKLSTLKTLMASGNQLARLEFILNRKFENLNLLDVSWNSFSSIPVDLIATTTPALRNLELMEVPLANIDPKTFDKLPKLRLRLGRNQFRCACNLLPFADWLREQWSVYQLESKGDWLLNAICYTASNSTKRVIDFRLSWWDCYSRRLIFILSASIGGLLIVFVLTALLLRYRWKLRYTILAFGIRNGIVNRKQQNDWTYDACFIYDETDSSVSEWVGDLVLKLETDLRLRLYEAERDAPVGSNMLDEAASAIDKSRHAVLVLSRGFLENRLNLYSAQWSSESLFMRRRSLAVLVMREKLSESELRFPECKVLHRLYRMCKRDRIVDCSGCGVGSNSANRLGLLLYDGADVSGRSQERRAQESETESDGAEAAGTKSLLSDD</sequence>
<organism evidence="15 16">
    <name type="scientific">Macrostomum lignano</name>
    <dbReference type="NCBI Taxonomy" id="282301"/>
    <lineage>
        <taxon>Eukaryota</taxon>
        <taxon>Metazoa</taxon>
        <taxon>Spiralia</taxon>
        <taxon>Lophotrochozoa</taxon>
        <taxon>Platyhelminthes</taxon>
        <taxon>Rhabditophora</taxon>
        <taxon>Macrostomorpha</taxon>
        <taxon>Macrostomida</taxon>
        <taxon>Macrostomidae</taxon>
        <taxon>Macrostomum</taxon>
    </lineage>
</organism>
<evidence type="ECO:0000256" key="11">
    <source>
        <dbReference type="SAM" id="MobiDB-lite"/>
    </source>
</evidence>
<evidence type="ECO:0000313" key="16">
    <source>
        <dbReference type="Proteomes" id="UP000215902"/>
    </source>
</evidence>
<keyword evidence="7 12" id="KW-1133">Transmembrane helix</keyword>
<dbReference type="InterPro" id="IPR003591">
    <property type="entry name" value="Leu-rich_rpt_typical-subtyp"/>
</dbReference>
<evidence type="ECO:0000256" key="8">
    <source>
        <dbReference type="ARBA" id="ARBA00023136"/>
    </source>
</evidence>